<keyword evidence="4" id="KW-0175">Coiled coil</keyword>
<comment type="similarity">
    <text evidence="2">Belongs to the membrane fusion protein (MFP) (TC 8.A.1) family.</text>
</comment>
<dbReference type="GO" id="GO:1990281">
    <property type="term" value="C:efflux pump complex"/>
    <property type="evidence" value="ECO:0007669"/>
    <property type="project" value="TreeGrafter"/>
</dbReference>
<keyword evidence="5" id="KW-1133">Transmembrane helix</keyword>
<dbReference type="InterPro" id="IPR006143">
    <property type="entry name" value="RND_pump_MFP"/>
</dbReference>
<evidence type="ECO:0000256" key="1">
    <source>
        <dbReference type="ARBA" id="ARBA00004196"/>
    </source>
</evidence>
<reference evidence="9" key="1">
    <citation type="submission" date="2016-10" db="EMBL/GenBank/DDBJ databases">
        <authorList>
            <person name="Varghese N."/>
            <person name="Submissions S."/>
        </authorList>
    </citation>
    <scope>NUCLEOTIDE SEQUENCE [LARGE SCALE GENOMIC DNA]</scope>
    <source>
        <strain evidence="9">CGMCC 1.10824</strain>
    </source>
</reference>
<name>A0A1G6AWM8_9GAMM</name>
<evidence type="ECO:0000256" key="3">
    <source>
        <dbReference type="ARBA" id="ARBA00022448"/>
    </source>
</evidence>
<dbReference type="EMBL" id="FMXN01000002">
    <property type="protein sequence ID" value="SDB12790.1"/>
    <property type="molecule type" value="Genomic_DNA"/>
</dbReference>
<evidence type="ECO:0000256" key="4">
    <source>
        <dbReference type="SAM" id="Coils"/>
    </source>
</evidence>
<dbReference type="RefSeq" id="WP_092591450.1">
    <property type="nucleotide sequence ID" value="NZ_FMXN01000002.1"/>
</dbReference>
<accession>A0A1G6AWM8</accession>
<keyword evidence="9" id="KW-1185">Reference proteome</keyword>
<feature type="domain" description="Multidrug resistance protein MdtA-like barrel-sandwich hybrid" evidence="6">
    <location>
        <begin position="70"/>
        <end position="206"/>
    </location>
</feature>
<comment type="subcellular location">
    <subcellularLocation>
        <location evidence="1">Cell envelope</location>
    </subcellularLocation>
</comment>
<organism evidence="8 9">
    <name type="scientific">Pseudidiomarina indica</name>
    <dbReference type="NCBI Taxonomy" id="1159017"/>
    <lineage>
        <taxon>Bacteria</taxon>
        <taxon>Pseudomonadati</taxon>
        <taxon>Pseudomonadota</taxon>
        <taxon>Gammaproteobacteria</taxon>
        <taxon>Alteromonadales</taxon>
        <taxon>Idiomarinaceae</taxon>
        <taxon>Pseudidiomarina</taxon>
    </lineage>
</organism>
<evidence type="ECO:0000259" key="7">
    <source>
        <dbReference type="Pfam" id="PF25967"/>
    </source>
</evidence>
<keyword evidence="5" id="KW-0472">Membrane</keyword>
<gene>
    <name evidence="8" type="ORF">SAMN02927930_00513</name>
</gene>
<dbReference type="Pfam" id="PF25967">
    <property type="entry name" value="RND-MFP_C"/>
    <property type="match status" value="1"/>
</dbReference>
<dbReference type="Gene3D" id="2.40.30.170">
    <property type="match status" value="1"/>
</dbReference>
<dbReference type="Gene3D" id="2.40.50.100">
    <property type="match status" value="1"/>
</dbReference>
<dbReference type="SUPFAM" id="SSF111369">
    <property type="entry name" value="HlyD-like secretion proteins"/>
    <property type="match status" value="1"/>
</dbReference>
<evidence type="ECO:0000256" key="2">
    <source>
        <dbReference type="ARBA" id="ARBA00009477"/>
    </source>
</evidence>
<dbReference type="OrthoDB" id="5730196at2"/>
<dbReference type="Gene3D" id="2.40.420.20">
    <property type="match status" value="1"/>
</dbReference>
<dbReference type="InterPro" id="IPR058625">
    <property type="entry name" value="MdtA-like_BSH"/>
</dbReference>
<protein>
    <submittedName>
        <fullName evidence="8">RND family efflux transporter, MFP subunit</fullName>
    </submittedName>
</protein>
<evidence type="ECO:0000313" key="9">
    <source>
        <dbReference type="Proteomes" id="UP000199626"/>
    </source>
</evidence>
<dbReference type="STRING" id="1159017.SAMN02927930_00513"/>
<evidence type="ECO:0000259" key="6">
    <source>
        <dbReference type="Pfam" id="PF25917"/>
    </source>
</evidence>
<evidence type="ECO:0000256" key="5">
    <source>
        <dbReference type="SAM" id="Phobius"/>
    </source>
</evidence>
<feature type="coiled-coil region" evidence="4">
    <location>
        <begin position="110"/>
        <end position="137"/>
    </location>
</feature>
<proteinExistence type="inferred from homology"/>
<dbReference type="NCBIfam" id="TIGR01730">
    <property type="entry name" value="RND_mfp"/>
    <property type="match status" value="1"/>
</dbReference>
<dbReference type="Pfam" id="PF25917">
    <property type="entry name" value="BSH_RND"/>
    <property type="match status" value="1"/>
</dbReference>
<evidence type="ECO:0000313" key="8">
    <source>
        <dbReference type="EMBL" id="SDB12790.1"/>
    </source>
</evidence>
<keyword evidence="3" id="KW-0813">Transport</keyword>
<feature type="transmembrane region" description="Helical" evidence="5">
    <location>
        <begin position="7"/>
        <end position="27"/>
    </location>
</feature>
<sequence>MAFKKRILVPPLIIITSIVLLILMFMVRPQPPQRAVERPPVLVDAVQVQTENVQFTVAAQGNVKPKHMTNIVTQVSGQVVEVSEQFVNGGFFKQGDVLLRIDPADYQVALQSAKAAHAQAQAALAEESARAKVAKDEWESLQLGEIPALGIREPQVASALAAVLSAEAAVDKAQRDLERTVIRAPFDGILQNKSADIGQFLTMNSTVGALYGSEVAEIRIPLSDRDLAYIDLPDNAQSGSFPKVVLTSTVAGQPTTWTGHLVRSEGVLDPQSRVIFGVVEVTDPYNQAGQTHGEPLRFGRFVEVAVEGIEVTNVIRLPRYALLADNSVWVVDNERRLQRKNVSIVRSEAQHVIIDDGLQAGDWVVLTQLTNALPSMKVRLVDDVATVDADHE</sequence>
<dbReference type="PANTHER" id="PTHR30469:SF12">
    <property type="entry name" value="MULTIDRUG RESISTANCE PROTEIN MDTA"/>
    <property type="match status" value="1"/>
</dbReference>
<keyword evidence="5" id="KW-0812">Transmembrane</keyword>
<dbReference type="GO" id="GO:0015562">
    <property type="term" value="F:efflux transmembrane transporter activity"/>
    <property type="evidence" value="ECO:0007669"/>
    <property type="project" value="TreeGrafter"/>
</dbReference>
<dbReference type="Gene3D" id="1.10.287.470">
    <property type="entry name" value="Helix hairpin bin"/>
    <property type="match status" value="1"/>
</dbReference>
<dbReference type="PANTHER" id="PTHR30469">
    <property type="entry name" value="MULTIDRUG RESISTANCE PROTEIN MDTA"/>
    <property type="match status" value="1"/>
</dbReference>
<dbReference type="InterPro" id="IPR058627">
    <property type="entry name" value="MdtA-like_C"/>
</dbReference>
<dbReference type="AlphaFoldDB" id="A0A1G6AWM8"/>
<feature type="domain" description="Multidrug resistance protein MdtA-like C-terminal permuted SH3" evidence="7">
    <location>
        <begin position="325"/>
        <end position="367"/>
    </location>
</feature>
<dbReference type="Proteomes" id="UP000199626">
    <property type="component" value="Unassembled WGS sequence"/>
</dbReference>